<evidence type="ECO:0000313" key="9">
    <source>
        <dbReference type="EMBL" id="MFF1278508.1"/>
    </source>
</evidence>
<reference evidence="9 10" key="1">
    <citation type="submission" date="2024-09" db="EMBL/GenBank/DDBJ databases">
        <title>The Natural Products Discovery Center: Release of the First 8490 Sequenced Strains for Exploring Actinobacteria Biosynthetic Diversity.</title>
        <authorList>
            <person name="Kalkreuter E."/>
            <person name="Kautsar S.A."/>
            <person name="Yang D."/>
            <person name="Bader C.D."/>
            <person name="Teijaro C.N."/>
            <person name="Fluegel L."/>
            <person name="Davis C.M."/>
            <person name="Simpson J.R."/>
            <person name="Lauterbach L."/>
            <person name="Steele A.D."/>
            <person name="Gui C."/>
            <person name="Meng S."/>
            <person name="Li G."/>
            <person name="Viehrig K."/>
            <person name="Ye F."/>
            <person name="Su P."/>
            <person name="Kiefer A.F."/>
            <person name="Nichols A."/>
            <person name="Cepeda A.J."/>
            <person name="Yan W."/>
            <person name="Fan B."/>
            <person name="Jiang Y."/>
            <person name="Adhikari A."/>
            <person name="Zheng C.-J."/>
            <person name="Schuster L."/>
            <person name="Cowan T.M."/>
            <person name="Smanski M.J."/>
            <person name="Chevrette M.G."/>
            <person name="De Carvalho L.P.S."/>
            <person name="Shen B."/>
        </authorList>
    </citation>
    <scope>NUCLEOTIDE SEQUENCE [LARGE SCALE GENOMIC DNA]</scope>
    <source>
        <strain evidence="9 10">NPDC058328</strain>
    </source>
</reference>
<evidence type="ECO:0000256" key="3">
    <source>
        <dbReference type="ARBA" id="ARBA00022475"/>
    </source>
</evidence>
<evidence type="ECO:0000256" key="1">
    <source>
        <dbReference type="ARBA" id="ARBA00004651"/>
    </source>
</evidence>
<dbReference type="EMBL" id="JBHVZQ010000059">
    <property type="protein sequence ID" value="MFF1278508.1"/>
    <property type="molecule type" value="Genomic_DNA"/>
</dbReference>
<feature type="transmembrane region" description="Helical" evidence="8">
    <location>
        <begin position="163"/>
        <end position="180"/>
    </location>
</feature>
<feature type="transmembrane region" description="Helical" evidence="8">
    <location>
        <begin position="365"/>
        <end position="387"/>
    </location>
</feature>
<feature type="transmembrane region" description="Helical" evidence="8">
    <location>
        <begin position="27"/>
        <end position="48"/>
    </location>
</feature>
<accession>A0ABW6QH03</accession>
<evidence type="ECO:0000256" key="6">
    <source>
        <dbReference type="ARBA" id="ARBA00023136"/>
    </source>
</evidence>
<feature type="transmembrane region" description="Helical" evidence="8">
    <location>
        <begin position="95"/>
        <end position="119"/>
    </location>
</feature>
<dbReference type="InterPro" id="IPR036458">
    <property type="entry name" value="Na:dicarbo_symporter_sf"/>
</dbReference>
<dbReference type="PRINTS" id="PR00173">
    <property type="entry name" value="EDTRNSPORT"/>
</dbReference>
<dbReference type="Gene3D" id="1.10.3860.10">
    <property type="entry name" value="Sodium:dicarboxylate symporter"/>
    <property type="match status" value="1"/>
</dbReference>
<keyword evidence="10" id="KW-1185">Reference proteome</keyword>
<keyword evidence="4 8" id="KW-0812">Transmembrane</keyword>
<evidence type="ECO:0000256" key="5">
    <source>
        <dbReference type="ARBA" id="ARBA00022989"/>
    </source>
</evidence>
<sequence length="452" mass="47704">MSNVQPAAAADAGRVEHRRRKFSMPPLGVQVLIALVVGALLGLVAPAFGDQLKIVGDAFIRLIKMTIVPLIFPLIVVSIARLESAKTVGRMATKAILYFEIVTTAILAVTLFLAFYSGIGKGVNLGSVDPAETEGIGRDIDLKELFLHIIPENVFASAGEGELLAILFFAVFLGMALTKIGDKAKPVVAVFDAIADAMFQMITWIIKLTPLAVVAFVAYNTAHYGWDLVLKLAVFVVVFYAAVLVVLVVLFPVIAIIFRVPYVPMLRAVGDLLFLAFVTRSAEVVLAPLIERLDKFGVDRKVSSFTLPLGYSFNADGATMYEGLAVVFLAHAYGVELTIPRLLTALLVLMLLTKGIAGVPSASIVVLFSAGAVIGLPAEGIAILLAIDFVVDMARTALNVTGNSLAALVIAKSEGQFVPRTKTSTAAPAEGPAASELAGKPTAADIGGRSDA</sequence>
<dbReference type="SUPFAM" id="SSF118215">
    <property type="entry name" value="Proton glutamate symport protein"/>
    <property type="match status" value="1"/>
</dbReference>
<keyword evidence="2" id="KW-0813">Transport</keyword>
<comment type="caution">
    <text evidence="9">The sequence shown here is derived from an EMBL/GenBank/DDBJ whole genome shotgun (WGS) entry which is preliminary data.</text>
</comment>
<evidence type="ECO:0000256" key="7">
    <source>
        <dbReference type="SAM" id="MobiDB-lite"/>
    </source>
</evidence>
<dbReference type="PANTHER" id="PTHR42865">
    <property type="entry name" value="PROTON/GLUTAMATE-ASPARTATE SYMPORTER"/>
    <property type="match status" value="1"/>
</dbReference>
<feature type="transmembrane region" description="Helical" evidence="8">
    <location>
        <begin position="201"/>
        <end position="220"/>
    </location>
</feature>
<organism evidence="9 10">
    <name type="scientific">Streptomyces marokkonensis</name>
    <dbReference type="NCBI Taxonomy" id="324855"/>
    <lineage>
        <taxon>Bacteria</taxon>
        <taxon>Bacillati</taxon>
        <taxon>Actinomycetota</taxon>
        <taxon>Actinomycetes</taxon>
        <taxon>Kitasatosporales</taxon>
        <taxon>Streptomycetaceae</taxon>
        <taxon>Streptomyces</taxon>
    </lineage>
</organism>
<protein>
    <submittedName>
        <fullName evidence="9">Dicarboxylate/amino acid:cation symporter</fullName>
    </submittedName>
</protein>
<dbReference type="PANTHER" id="PTHR42865:SF7">
    <property type="entry name" value="PROTON_GLUTAMATE-ASPARTATE SYMPORTER"/>
    <property type="match status" value="1"/>
</dbReference>
<evidence type="ECO:0000313" key="10">
    <source>
        <dbReference type="Proteomes" id="UP001601627"/>
    </source>
</evidence>
<keyword evidence="6 8" id="KW-0472">Membrane</keyword>
<name>A0ABW6QH03_9ACTN</name>
<evidence type="ECO:0000256" key="2">
    <source>
        <dbReference type="ARBA" id="ARBA00022448"/>
    </source>
</evidence>
<feature type="transmembrane region" description="Helical" evidence="8">
    <location>
        <begin position="60"/>
        <end position="83"/>
    </location>
</feature>
<gene>
    <name evidence="9" type="ORF">ACFVZC_34850</name>
</gene>
<feature type="region of interest" description="Disordered" evidence="7">
    <location>
        <begin position="421"/>
        <end position="452"/>
    </location>
</feature>
<dbReference type="RefSeq" id="WP_388241092.1">
    <property type="nucleotide sequence ID" value="NZ_JBHVZQ010000059.1"/>
</dbReference>
<dbReference type="InterPro" id="IPR001991">
    <property type="entry name" value="Na-dicarboxylate_symporter"/>
</dbReference>
<comment type="subcellular location">
    <subcellularLocation>
        <location evidence="1">Cell membrane</location>
        <topology evidence="1">Multi-pass membrane protein</topology>
    </subcellularLocation>
</comment>
<keyword evidence="3" id="KW-1003">Cell membrane</keyword>
<evidence type="ECO:0000256" key="8">
    <source>
        <dbReference type="SAM" id="Phobius"/>
    </source>
</evidence>
<feature type="transmembrane region" description="Helical" evidence="8">
    <location>
        <begin position="232"/>
        <end position="260"/>
    </location>
</feature>
<evidence type="ECO:0000256" key="4">
    <source>
        <dbReference type="ARBA" id="ARBA00022692"/>
    </source>
</evidence>
<dbReference type="Proteomes" id="UP001601627">
    <property type="component" value="Unassembled WGS sequence"/>
</dbReference>
<proteinExistence type="predicted"/>
<keyword evidence="5 8" id="KW-1133">Transmembrane helix</keyword>
<dbReference type="Pfam" id="PF00375">
    <property type="entry name" value="SDF"/>
    <property type="match status" value="1"/>
</dbReference>